<sequence length="820" mass="93336">MSMKKNILRFNHPRTLAAGLIEEIERTGIRTVSFDVFDTLIHRRAHPNAVVWAVARWLRDRLNSQGLPIVVDSLDARNRAYSQLIAQKAEQGLDLDVSLDELVLPWVRECVGRNFEGDILLAEQLAMIECEYEQASTFCNPDFLNLVRKLKDRGIRLIYTSDMYLGARYVDRILDSCGYKGVFDAAYVSGDFALLKRSGRLFDAVLEREGLKANCLIHVGDSFVSDGERPAERGIIAFVHEFKQMVRRNLRMEYDYQRMKVDPSWMGVVAAQYAEAALGEAGSPEEGYGRRVLGPVFASFVHRLAERCKEERIERVYFVAREGYLLRQLFEQIAPAIFGDHSKKPKTYYLGISRLTTFLASTKNFSLREITAAFNNTPHYSIKTLLAPLKLEESFLFSLAQRCGINDIDAALPPFFKEWSPFHRLLEDVQLNIEIRRRSSSVFELLQRYLEQQGFFKDSRVALVDVGWSGQIQDNLYKAIKERPDCPQIFGVYLGTTLTAHWRKTPSNWMEWTHADYSHMGWFGRSAFDFVQGLEAVVRSPHGTTIGYVDTGQFVEPTYKAETDSSRQKEAKDDPMIALFQKGMHEFSIHYAQAAKMFGFTATDTMPYARMMLNRMVRFPSSEEAGWFLKINNVSDLGSSDVFSLGQQHAVSVLRPKAMLRELRQSFWRYGVAAIGRGKVSQCLYSALISIYTIPKKQQSLCEGILFNAPAPASAARIGIGEAFDAQESLLDSIEASHKTCVEIGRKQARILSLHTATSPLRLKEALLIHLTYRLVRIGCLFSGRHIPYSDALSVKGFIMRASRGYEFIRRSVHYIRNCI</sequence>
<evidence type="ECO:0000313" key="2">
    <source>
        <dbReference type="Proteomes" id="UP000645257"/>
    </source>
</evidence>
<evidence type="ECO:0008006" key="3">
    <source>
        <dbReference type="Google" id="ProtNLM"/>
    </source>
</evidence>
<organism evidence="1 2">
    <name type="scientific">Paludibacterium paludis</name>
    <dbReference type="NCBI Taxonomy" id="1225769"/>
    <lineage>
        <taxon>Bacteria</taxon>
        <taxon>Pseudomonadati</taxon>
        <taxon>Pseudomonadota</taxon>
        <taxon>Betaproteobacteria</taxon>
        <taxon>Neisseriales</taxon>
        <taxon>Chromobacteriaceae</taxon>
        <taxon>Paludibacterium</taxon>
    </lineage>
</organism>
<dbReference type="InterPro" id="IPR023214">
    <property type="entry name" value="HAD_sf"/>
</dbReference>
<dbReference type="Proteomes" id="UP000645257">
    <property type="component" value="Unassembled WGS sequence"/>
</dbReference>
<keyword evidence="2" id="KW-1185">Reference proteome</keyword>
<name>A0A918P728_9NEIS</name>
<gene>
    <name evidence="1" type="ORF">GCM10011289_35440</name>
</gene>
<dbReference type="Pfam" id="PF00702">
    <property type="entry name" value="Hydrolase"/>
    <property type="match status" value="1"/>
</dbReference>
<dbReference type="SUPFAM" id="SSF56784">
    <property type="entry name" value="HAD-like"/>
    <property type="match status" value="1"/>
</dbReference>
<protein>
    <recommendedName>
        <fullName evidence="3">Haloacid dehalogenase-like hydrolase</fullName>
    </recommendedName>
</protein>
<evidence type="ECO:0000313" key="1">
    <source>
        <dbReference type="EMBL" id="GGY29314.1"/>
    </source>
</evidence>
<comment type="caution">
    <text evidence="1">The sequence shown here is derived from an EMBL/GenBank/DDBJ whole genome shotgun (WGS) entry which is preliminary data.</text>
</comment>
<dbReference type="Gene3D" id="1.10.150.400">
    <property type="match status" value="1"/>
</dbReference>
<proteinExistence type="predicted"/>
<dbReference type="InterPro" id="IPR036412">
    <property type="entry name" value="HAD-like_sf"/>
</dbReference>
<reference evidence="1" key="2">
    <citation type="submission" date="2020-09" db="EMBL/GenBank/DDBJ databases">
        <authorList>
            <person name="Sun Q."/>
            <person name="Kim S."/>
        </authorList>
    </citation>
    <scope>NUCLEOTIDE SEQUENCE</scope>
    <source>
        <strain evidence="1">KCTC 32182</strain>
    </source>
</reference>
<dbReference type="EMBL" id="BMYX01000029">
    <property type="protein sequence ID" value="GGY29314.1"/>
    <property type="molecule type" value="Genomic_DNA"/>
</dbReference>
<reference evidence="1" key="1">
    <citation type="journal article" date="2014" name="Int. J. Syst. Evol. Microbiol.">
        <title>Complete genome sequence of Corynebacterium casei LMG S-19264T (=DSM 44701T), isolated from a smear-ripened cheese.</title>
        <authorList>
            <consortium name="US DOE Joint Genome Institute (JGI-PGF)"/>
            <person name="Walter F."/>
            <person name="Albersmeier A."/>
            <person name="Kalinowski J."/>
            <person name="Ruckert C."/>
        </authorList>
    </citation>
    <scope>NUCLEOTIDE SEQUENCE</scope>
    <source>
        <strain evidence="1">KCTC 32182</strain>
    </source>
</reference>
<dbReference type="AlphaFoldDB" id="A0A918P728"/>
<dbReference type="Gene3D" id="3.40.50.1000">
    <property type="entry name" value="HAD superfamily/HAD-like"/>
    <property type="match status" value="1"/>
</dbReference>
<accession>A0A918P728</accession>